<dbReference type="EMBL" id="GEEE01021786">
    <property type="protein sequence ID" value="JAP41439.1"/>
    <property type="molecule type" value="Transcribed_RNA"/>
</dbReference>
<organism evidence="12">
    <name type="scientific">Schistocephalus solidus</name>
    <name type="common">Tapeworm</name>
    <dbReference type="NCBI Taxonomy" id="70667"/>
    <lineage>
        <taxon>Eukaryota</taxon>
        <taxon>Metazoa</taxon>
        <taxon>Spiralia</taxon>
        <taxon>Lophotrochozoa</taxon>
        <taxon>Platyhelminthes</taxon>
        <taxon>Cestoda</taxon>
        <taxon>Eucestoda</taxon>
        <taxon>Diphyllobothriidea</taxon>
        <taxon>Diphyllobothriidae</taxon>
        <taxon>Schistocephalus</taxon>
    </lineage>
</organism>
<dbReference type="InterPro" id="IPR002347">
    <property type="entry name" value="SDR_fam"/>
</dbReference>
<feature type="domain" description="Ketoreductase" evidence="11">
    <location>
        <begin position="33"/>
        <end position="222"/>
    </location>
</feature>
<comment type="subcellular location">
    <subcellularLocation>
        <location evidence="1">Endoplasmic reticulum</location>
    </subcellularLocation>
</comment>
<evidence type="ECO:0000256" key="1">
    <source>
        <dbReference type="ARBA" id="ARBA00004240"/>
    </source>
</evidence>
<name>A0A0X3P790_SCHSO</name>
<keyword evidence="6" id="KW-0521">NADP</keyword>
<dbReference type="PROSITE" id="PS00061">
    <property type="entry name" value="ADH_SHORT"/>
    <property type="match status" value="1"/>
</dbReference>
<evidence type="ECO:0000256" key="10">
    <source>
        <dbReference type="ARBA" id="ARBA00026112"/>
    </source>
</evidence>
<evidence type="ECO:0000256" key="3">
    <source>
        <dbReference type="ARBA" id="ARBA00004991"/>
    </source>
</evidence>
<dbReference type="PRINTS" id="PR00081">
    <property type="entry name" value="GDHRDH"/>
</dbReference>
<gene>
    <name evidence="12" type="ORF">TR88096</name>
</gene>
<dbReference type="GO" id="GO:0006666">
    <property type="term" value="P:3-keto-sphinganine metabolic process"/>
    <property type="evidence" value="ECO:0007669"/>
    <property type="project" value="InterPro"/>
</dbReference>
<evidence type="ECO:0000256" key="8">
    <source>
        <dbReference type="ARBA" id="ARBA00023002"/>
    </source>
</evidence>
<keyword evidence="4" id="KW-0547">Nucleotide-binding</keyword>
<evidence type="ECO:0000256" key="2">
    <source>
        <dbReference type="ARBA" id="ARBA00004760"/>
    </source>
</evidence>
<dbReference type="InterPro" id="IPR045022">
    <property type="entry name" value="KDSR-like"/>
</dbReference>
<dbReference type="Pfam" id="PF00106">
    <property type="entry name" value="adh_short"/>
    <property type="match status" value="1"/>
</dbReference>
<dbReference type="SMART" id="SM00822">
    <property type="entry name" value="PKS_KR"/>
    <property type="match status" value="1"/>
</dbReference>
<dbReference type="CDD" id="cd08939">
    <property type="entry name" value="KDSR-like_SDR_c"/>
    <property type="match status" value="1"/>
</dbReference>
<dbReference type="GO" id="GO:0000166">
    <property type="term" value="F:nucleotide binding"/>
    <property type="evidence" value="ECO:0007669"/>
    <property type="project" value="UniProtKB-KW"/>
</dbReference>
<dbReference type="EMBL" id="GEEE01012544">
    <property type="protein sequence ID" value="JAP50681.1"/>
    <property type="molecule type" value="Transcribed_RNA"/>
</dbReference>
<dbReference type="InterPro" id="IPR036291">
    <property type="entry name" value="NAD(P)-bd_dom_sf"/>
</dbReference>
<evidence type="ECO:0000256" key="4">
    <source>
        <dbReference type="ARBA" id="ARBA00022741"/>
    </source>
</evidence>
<dbReference type="AlphaFoldDB" id="A0A0X3P790"/>
<dbReference type="PANTHER" id="PTHR43550">
    <property type="entry name" value="3-KETODIHYDROSPHINGOSINE REDUCTASE"/>
    <property type="match status" value="1"/>
</dbReference>
<keyword evidence="9" id="KW-0443">Lipid metabolism</keyword>
<dbReference type="InterPro" id="IPR057326">
    <property type="entry name" value="KR_dom"/>
</dbReference>
<dbReference type="GO" id="GO:0030148">
    <property type="term" value="P:sphingolipid biosynthetic process"/>
    <property type="evidence" value="ECO:0007669"/>
    <property type="project" value="InterPro"/>
</dbReference>
<proteinExistence type="predicted"/>
<keyword evidence="7" id="KW-0746">Sphingolipid metabolism</keyword>
<evidence type="ECO:0000256" key="5">
    <source>
        <dbReference type="ARBA" id="ARBA00022824"/>
    </source>
</evidence>
<keyword evidence="8" id="KW-0560">Oxidoreductase</keyword>
<evidence type="ECO:0000256" key="9">
    <source>
        <dbReference type="ARBA" id="ARBA00023098"/>
    </source>
</evidence>
<protein>
    <recommendedName>
        <fullName evidence="10">3-dehydrosphinganine reductase</fullName>
        <ecNumber evidence="10">1.1.1.102</ecNumber>
    </recommendedName>
</protein>
<dbReference type="EMBL" id="GEEE01012069">
    <property type="protein sequence ID" value="JAP51156.1"/>
    <property type="molecule type" value="Transcribed_RNA"/>
</dbReference>
<dbReference type="SUPFAM" id="SSF51735">
    <property type="entry name" value="NAD(P)-binding Rossmann-fold domains"/>
    <property type="match status" value="1"/>
</dbReference>
<sequence length="341" mass="37335">MFTPAFAFLTVTIISYLVWRWYNGLHCMDIHNKHVLITGGSSGIGLALAREAVKRGAYVTIVARNTTRLNKAKQELSRFAEDASKITTLSMDLRRPFKEIKECLESNIDVVDVLIHCAGFAVAKTFLSTPTEAFDEQMAVSYLGPVHVTKVLLPKMLRPPEDASVQPKDRRIAFFSSIGGQISIYGYSGYAASKFAVRGFAAVLRQELEPTGILVTTVYPPDTDTPGFANENKGKPRVTEIISGPAGLWSPDAVATQVLHDILSGKPESVHGIVGWAVFLATSGVSLPHESMLGPLLAGILELVLAQPLRLLSMLSAFWMRWVIMRYASCHDTLISQTEGE</sequence>
<evidence type="ECO:0000256" key="7">
    <source>
        <dbReference type="ARBA" id="ARBA00022919"/>
    </source>
</evidence>
<evidence type="ECO:0000259" key="11">
    <source>
        <dbReference type="SMART" id="SM00822"/>
    </source>
</evidence>
<evidence type="ECO:0000313" key="12">
    <source>
        <dbReference type="EMBL" id="JAP47628.1"/>
    </source>
</evidence>
<comment type="pathway">
    <text evidence="3">Sphingolipid metabolism.</text>
</comment>
<dbReference type="PANTHER" id="PTHR43550:SF3">
    <property type="entry name" value="3-KETODIHYDROSPHINGOSINE REDUCTASE"/>
    <property type="match status" value="1"/>
</dbReference>
<dbReference type="EC" id="1.1.1.102" evidence="10"/>
<dbReference type="GO" id="GO:0047560">
    <property type="term" value="F:3-dehydrosphinganine reductase activity"/>
    <property type="evidence" value="ECO:0007669"/>
    <property type="project" value="UniProtKB-EC"/>
</dbReference>
<dbReference type="EMBL" id="GEEE01015597">
    <property type="protein sequence ID" value="JAP47628.1"/>
    <property type="molecule type" value="Transcribed_RNA"/>
</dbReference>
<dbReference type="InterPro" id="IPR020904">
    <property type="entry name" value="Sc_DH/Rdtase_CS"/>
</dbReference>
<dbReference type="GO" id="GO:0005789">
    <property type="term" value="C:endoplasmic reticulum membrane"/>
    <property type="evidence" value="ECO:0007669"/>
    <property type="project" value="TreeGrafter"/>
</dbReference>
<reference evidence="12" key="1">
    <citation type="submission" date="2016-01" db="EMBL/GenBank/DDBJ databases">
        <title>Reference transcriptome for the parasite Schistocephalus solidus: insights into the molecular evolution of parasitism.</title>
        <authorList>
            <person name="Hebert F.O."/>
            <person name="Grambauer S."/>
            <person name="Barber I."/>
            <person name="Landry C.R."/>
            <person name="Aubin-Horth N."/>
        </authorList>
    </citation>
    <scope>NUCLEOTIDE SEQUENCE</scope>
</reference>
<accession>A0A0X3P790</accession>
<comment type="pathway">
    <text evidence="2">Lipid metabolism; sphingolipid metabolism.</text>
</comment>
<keyword evidence="5" id="KW-0256">Endoplasmic reticulum</keyword>
<evidence type="ECO:0000256" key="6">
    <source>
        <dbReference type="ARBA" id="ARBA00022857"/>
    </source>
</evidence>
<dbReference type="Gene3D" id="3.40.50.720">
    <property type="entry name" value="NAD(P)-binding Rossmann-like Domain"/>
    <property type="match status" value="1"/>
</dbReference>